<evidence type="ECO:0000313" key="2">
    <source>
        <dbReference type="Proteomes" id="UP001141806"/>
    </source>
</evidence>
<proteinExistence type="predicted"/>
<keyword evidence="2" id="KW-1185">Reference proteome</keyword>
<accession>A0A9Q0GSE2</accession>
<reference evidence="1" key="1">
    <citation type="journal article" date="2023" name="Plant J.">
        <title>The genome of the king protea, Protea cynaroides.</title>
        <authorList>
            <person name="Chang J."/>
            <person name="Duong T.A."/>
            <person name="Schoeman C."/>
            <person name="Ma X."/>
            <person name="Roodt D."/>
            <person name="Barker N."/>
            <person name="Li Z."/>
            <person name="Van de Peer Y."/>
            <person name="Mizrachi E."/>
        </authorList>
    </citation>
    <scope>NUCLEOTIDE SEQUENCE</scope>
    <source>
        <tissue evidence="1">Young leaves</tissue>
    </source>
</reference>
<sequence length="102" mass="11716">MTYVEYAGFYGALYHCIKFEISILDCVSVGKGGKCRSLWFLQFRELLVIIYQECISMVSRLDKELIGPPRNLNLVTWIAEQLLSIAVENSNSRHPELEIMSL</sequence>
<protein>
    <submittedName>
        <fullName evidence="1">Uncharacterized protein</fullName>
    </submittedName>
</protein>
<dbReference type="EMBL" id="JAMYWD010000012">
    <property type="protein sequence ID" value="KAJ4952918.1"/>
    <property type="molecule type" value="Genomic_DNA"/>
</dbReference>
<evidence type="ECO:0000313" key="1">
    <source>
        <dbReference type="EMBL" id="KAJ4952918.1"/>
    </source>
</evidence>
<dbReference type="Proteomes" id="UP001141806">
    <property type="component" value="Unassembled WGS sequence"/>
</dbReference>
<comment type="caution">
    <text evidence="1">The sequence shown here is derived from an EMBL/GenBank/DDBJ whole genome shotgun (WGS) entry which is preliminary data.</text>
</comment>
<gene>
    <name evidence="1" type="ORF">NE237_029750</name>
</gene>
<organism evidence="1 2">
    <name type="scientific">Protea cynaroides</name>
    <dbReference type="NCBI Taxonomy" id="273540"/>
    <lineage>
        <taxon>Eukaryota</taxon>
        <taxon>Viridiplantae</taxon>
        <taxon>Streptophyta</taxon>
        <taxon>Embryophyta</taxon>
        <taxon>Tracheophyta</taxon>
        <taxon>Spermatophyta</taxon>
        <taxon>Magnoliopsida</taxon>
        <taxon>Proteales</taxon>
        <taxon>Proteaceae</taxon>
        <taxon>Protea</taxon>
    </lineage>
</organism>
<dbReference type="AlphaFoldDB" id="A0A9Q0GSE2"/>
<name>A0A9Q0GSE2_9MAGN</name>